<sequence length="511" mass="57407">MCNPPILSESVPVKVCNHDQEDEFQRACLDQPATALLYPYRNVYCSVCVLSPSSPGLIYYTSSYLRNKQHYPFENRMHTMFLGRDILRVIEAERKKLTIKNIPDLDDRINYDVSKLVNISGAAFAEKTCSSNFVHLYEDHDIESNSCSCHVGCTSSCCDDVALKQPISCINNAFPPSTVSSDGYYVLNGDDITDNTLYSLCNAQNTDDISQLLPVTHYSQGSAASYRNVYCLIAKQQISSLVTIEKLDNVLIYTTPWVTIISCPKSVALNMLDPIEFLQYTADVNCTKSLYPSDDSIVCNTENADINKCNQTGTWRSFDADILEACEHSEKYRFPILYDNALNVSYKNKFCKICNPYPLPYQEDAFSECASEWPSESSTSVACERLPNVHVCSRFKNVACEICNGVSGCNISYSKEMTTGRQRSNSMSEIVNTYRSMFAISAFDSKETLTQGNHDNCSPMETKYQGTCKKLECFPGKSFQTDSCVPLIDNAPNLRYSMSLKMQIKLNNQCL</sequence>
<evidence type="ECO:0000313" key="2">
    <source>
        <dbReference type="RefSeq" id="XP_022304700.1"/>
    </source>
</evidence>
<dbReference type="KEGG" id="cvn:111111830"/>
<keyword evidence="1" id="KW-1185">Reference proteome</keyword>
<dbReference type="GeneID" id="111111830"/>
<name>A0A8B8BMY7_CRAVI</name>
<dbReference type="OrthoDB" id="6146532at2759"/>
<dbReference type="AlphaFoldDB" id="A0A8B8BMY7"/>
<dbReference type="Proteomes" id="UP000694844">
    <property type="component" value="Chromosome 9"/>
</dbReference>
<organism evidence="1 2">
    <name type="scientific">Crassostrea virginica</name>
    <name type="common">Eastern oyster</name>
    <dbReference type="NCBI Taxonomy" id="6565"/>
    <lineage>
        <taxon>Eukaryota</taxon>
        <taxon>Metazoa</taxon>
        <taxon>Spiralia</taxon>
        <taxon>Lophotrochozoa</taxon>
        <taxon>Mollusca</taxon>
        <taxon>Bivalvia</taxon>
        <taxon>Autobranchia</taxon>
        <taxon>Pteriomorphia</taxon>
        <taxon>Ostreida</taxon>
        <taxon>Ostreoidea</taxon>
        <taxon>Ostreidae</taxon>
        <taxon>Crassostrea</taxon>
    </lineage>
</organism>
<proteinExistence type="predicted"/>
<protein>
    <submittedName>
        <fullName evidence="2">Uncharacterized protein LOC111111830</fullName>
    </submittedName>
</protein>
<accession>A0A8B8BMY7</accession>
<dbReference type="RefSeq" id="XP_022304700.1">
    <property type="nucleotide sequence ID" value="XM_022448992.1"/>
</dbReference>
<evidence type="ECO:0000313" key="1">
    <source>
        <dbReference type="Proteomes" id="UP000694844"/>
    </source>
</evidence>
<reference evidence="2" key="1">
    <citation type="submission" date="2025-08" db="UniProtKB">
        <authorList>
            <consortium name="RefSeq"/>
        </authorList>
    </citation>
    <scope>IDENTIFICATION</scope>
    <source>
        <tissue evidence="2">Whole sample</tissue>
    </source>
</reference>
<gene>
    <name evidence="2" type="primary">LOC111111830</name>
</gene>